<accession>A0A550BSZ6</accession>
<dbReference type="PRINTS" id="PR01415">
    <property type="entry name" value="ANKYRIN"/>
</dbReference>
<name>A0A550BSZ6_9AGAR</name>
<dbReference type="OrthoDB" id="194358at2759"/>
<feature type="repeat" description="ANK" evidence="1">
    <location>
        <begin position="31"/>
        <end position="63"/>
    </location>
</feature>
<dbReference type="Pfam" id="PF12796">
    <property type="entry name" value="Ank_2"/>
    <property type="match status" value="1"/>
</dbReference>
<feature type="non-terminal residue" evidence="2">
    <location>
        <position position="118"/>
    </location>
</feature>
<dbReference type="Proteomes" id="UP000320762">
    <property type="component" value="Unassembled WGS sequence"/>
</dbReference>
<feature type="non-terminal residue" evidence="2">
    <location>
        <position position="1"/>
    </location>
</feature>
<dbReference type="InterPro" id="IPR039323">
    <property type="entry name" value="ANKRD_45/46/60"/>
</dbReference>
<comment type="caution">
    <text evidence="2">The sequence shown here is derived from an EMBL/GenBank/DDBJ whole genome shotgun (WGS) entry which is preliminary data.</text>
</comment>
<feature type="repeat" description="ANK" evidence="1">
    <location>
        <begin position="64"/>
        <end position="97"/>
    </location>
</feature>
<feature type="repeat" description="ANK" evidence="1">
    <location>
        <begin position="1"/>
        <end position="30"/>
    </location>
</feature>
<evidence type="ECO:0000256" key="1">
    <source>
        <dbReference type="PROSITE-ProRule" id="PRU00023"/>
    </source>
</evidence>
<dbReference type="EMBL" id="VDMD01000105">
    <property type="protein sequence ID" value="TRM55662.1"/>
    <property type="molecule type" value="Genomic_DNA"/>
</dbReference>
<dbReference type="STRING" id="97359.A0A550BSZ6"/>
<dbReference type="InterPro" id="IPR002110">
    <property type="entry name" value="Ankyrin_rpt"/>
</dbReference>
<dbReference type="SMART" id="SM00248">
    <property type="entry name" value="ANK"/>
    <property type="match status" value="3"/>
</dbReference>
<gene>
    <name evidence="2" type="ORF">BD626DRAFT_354890</name>
</gene>
<keyword evidence="3" id="KW-1185">Reference proteome</keyword>
<dbReference type="PROSITE" id="PS50088">
    <property type="entry name" value="ANK_REPEAT"/>
    <property type="match status" value="3"/>
</dbReference>
<keyword evidence="1" id="KW-0040">ANK repeat</keyword>
<evidence type="ECO:0000313" key="3">
    <source>
        <dbReference type="Proteomes" id="UP000320762"/>
    </source>
</evidence>
<evidence type="ECO:0000313" key="2">
    <source>
        <dbReference type="EMBL" id="TRM55662.1"/>
    </source>
</evidence>
<sequence>TPLHLAAEHGDLELVRLFIDRHVDTRTRSGDGYEPLHFAAKGGHIAVCRLLLDHGAAVDARNYLGHTPLLLAAGGTDTPDILSLLISRGADVYARNNSDDSALQLAVLNDREKNMRML</sequence>
<proteinExistence type="predicted"/>
<dbReference type="Gene3D" id="1.25.40.20">
    <property type="entry name" value="Ankyrin repeat-containing domain"/>
    <property type="match status" value="2"/>
</dbReference>
<dbReference type="AlphaFoldDB" id="A0A550BSZ6"/>
<dbReference type="PANTHER" id="PTHR22677:SF4">
    <property type="entry name" value="USHER SYNDROME TYPE-1G PROTEIN-LIKE PROTEIN"/>
    <property type="match status" value="1"/>
</dbReference>
<dbReference type="InterPro" id="IPR036770">
    <property type="entry name" value="Ankyrin_rpt-contain_sf"/>
</dbReference>
<reference evidence="2 3" key="1">
    <citation type="journal article" date="2019" name="New Phytol.">
        <title>Comparative genomics reveals unique wood-decay strategies and fruiting body development in the Schizophyllaceae.</title>
        <authorList>
            <person name="Almasi E."/>
            <person name="Sahu N."/>
            <person name="Krizsan K."/>
            <person name="Balint B."/>
            <person name="Kovacs G.M."/>
            <person name="Kiss B."/>
            <person name="Cseklye J."/>
            <person name="Drula E."/>
            <person name="Henrissat B."/>
            <person name="Nagy I."/>
            <person name="Chovatia M."/>
            <person name="Adam C."/>
            <person name="LaButti K."/>
            <person name="Lipzen A."/>
            <person name="Riley R."/>
            <person name="Grigoriev I.V."/>
            <person name="Nagy L.G."/>
        </authorList>
    </citation>
    <scope>NUCLEOTIDE SEQUENCE [LARGE SCALE GENOMIC DNA]</scope>
    <source>
        <strain evidence="2 3">NL-1724</strain>
    </source>
</reference>
<dbReference type="PANTHER" id="PTHR22677">
    <property type="entry name" value="ANKYRIN REPEAT DOMAIN-CONTAINING PROTEIN 60"/>
    <property type="match status" value="1"/>
</dbReference>
<dbReference type="PROSITE" id="PS50297">
    <property type="entry name" value="ANK_REP_REGION"/>
    <property type="match status" value="3"/>
</dbReference>
<protein>
    <submittedName>
        <fullName evidence="2">Ankyrin repeat-containing domain protein</fullName>
    </submittedName>
</protein>
<dbReference type="SUPFAM" id="SSF48403">
    <property type="entry name" value="Ankyrin repeat"/>
    <property type="match status" value="1"/>
</dbReference>
<organism evidence="2 3">
    <name type="scientific">Schizophyllum amplum</name>
    <dbReference type="NCBI Taxonomy" id="97359"/>
    <lineage>
        <taxon>Eukaryota</taxon>
        <taxon>Fungi</taxon>
        <taxon>Dikarya</taxon>
        <taxon>Basidiomycota</taxon>
        <taxon>Agaricomycotina</taxon>
        <taxon>Agaricomycetes</taxon>
        <taxon>Agaricomycetidae</taxon>
        <taxon>Agaricales</taxon>
        <taxon>Schizophyllaceae</taxon>
        <taxon>Schizophyllum</taxon>
    </lineage>
</organism>